<dbReference type="EMBL" id="RCHS01001704">
    <property type="protein sequence ID" value="RMX52083.1"/>
    <property type="molecule type" value="Genomic_DNA"/>
</dbReference>
<sequence length="392" mass="43864">MQRDKEARYSLFSMNKFHYLNVPRVGIFLVYNDFECAFKCLQHPSCFSVNLATKGKLWCELLSSDKYSDPKEFRQDKSWHYFYIVNTSTENHCKNKDPYQNDDTHTANCSLYPAAFVGLRNSTDIDECVEGSHNCSPNAFCNKTKESHNCACKPGYIGNGRECKGVTSCNEIHENGIADISSVVTLLVDSKPVSVLCHMGDFGCGDGGWTPVLKIDGRKATFRYSSTYWSDYEEFNQVGGKTGFDEQESKLPTYWNTSFTKICLGMKIEQQLRFTVINKKGDSLHSLIADGEFRAIPLGRQTWKSLIGSRASLQLNCNKEGFNAGGDTARYSKARIGIVGNFENECNSCNSRIGFGSEGRPDDSNTCGNEANPRGPDNGEKHIKAMGYIFVQ</sequence>
<dbReference type="AlphaFoldDB" id="A0A3M6UEG7"/>
<evidence type="ECO:0000256" key="2">
    <source>
        <dbReference type="ARBA" id="ARBA00022729"/>
    </source>
</evidence>
<dbReference type="PROSITE" id="PS50026">
    <property type="entry name" value="EGF_3"/>
    <property type="match status" value="1"/>
</dbReference>
<dbReference type="STRING" id="46731.A0A3M6UEG7"/>
<evidence type="ECO:0000256" key="7">
    <source>
        <dbReference type="SAM" id="MobiDB-lite"/>
    </source>
</evidence>
<dbReference type="GO" id="GO:0005615">
    <property type="term" value="C:extracellular space"/>
    <property type="evidence" value="ECO:0007669"/>
    <property type="project" value="TreeGrafter"/>
</dbReference>
<organism evidence="9 10">
    <name type="scientific">Pocillopora damicornis</name>
    <name type="common">Cauliflower coral</name>
    <name type="synonym">Millepora damicornis</name>
    <dbReference type="NCBI Taxonomy" id="46731"/>
    <lineage>
        <taxon>Eukaryota</taxon>
        <taxon>Metazoa</taxon>
        <taxon>Cnidaria</taxon>
        <taxon>Anthozoa</taxon>
        <taxon>Hexacorallia</taxon>
        <taxon>Scleractinia</taxon>
        <taxon>Astrocoeniina</taxon>
        <taxon>Pocilloporidae</taxon>
        <taxon>Pocillopora</taxon>
    </lineage>
</organism>
<accession>A0A3M6UEG7</accession>
<feature type="domain" description="EGF-like" evidence="8">
    <location>
        <begin position="124"/>
        <end position="164"/>
    </location>
</feature>
<feature type="region of interest" description="Disordered" evidence="7">
    <location>
        <begin position="357"/>
        <end position="380"/>
    </location>
</feature>
<dbReference type="InterPro" id="IPR000742">
    <property type="entry name" value="EGF"/>
</dbReference>
<dbReference type="InterPro" id="IPR001881">
    <property type="entry name" value="EGF-like_Ca-bd_dom"/>
</dbReference>
<reference evidence="9 10" key="1">
    <citation type="journal article" date="2018" name="Sci. Rep.">
        <title>Comparative analysis of the Pocillopora damicornis genome highlights role of immune system in coral evolution.</title>
        <authorList>
            <person name="Cunning R."/>
            <person name="Bay R.A."/>
            <person name="Gillette P."/>
            <person name="Baker A.C."/>
            <person name="Traylor-Knowles N."/>
        </authorList>
    </citation>
    <scope>NUCLEOTIDE SEQUENCE [LARGE SCALE GENOMIC DNA]</scope>
    <source>
        <strain evidence="9">RSMAS</strain>
        <tissue evidence="9">Whole animal</tissue>
    </source>
</reference>
<evidence type="ECO:0000313" key="9">
    <source>
        <dbReference type="EMBL" id="RMX52083.1"/>
    </source>
</evidence>
<dbReference type="SMART" id="SM00179">
    <property type="entry name" value="EGF_CA"/>
    <property type="match status" value="1"/>
</dbReference>
<dbReference type="PANTHER" id="PTHR24042">
    <property type="entry name" value="NEL HOMOLOG"/>
    <property type="match status" value="1"/>
</dbReference>
<keyword evidence="4" id="KW-1015">Disulfide bond</keyword>
<keyword evidence="3" id="KW-0677">Repeat</keyword>
<dbReference type="SMART" id="SM00181">
    <property type="entry name" value="EGF"/>
    <property type="match status" value="1"/>
</dbReference>
<keyword evidence="2" id="KW-0732">Signal</keyword>
<evidence type="ECO:0000256" key="5">
    <source>
        <dbReference type="ARBA" id="ARBA00023180"/>
    </source>
</evidence>
<name>A0A3M6UEG7_POCDA</name>
<evidence type="ECO:0000256" key="6">
    <source>
        <dbReference type="PROSITE-ProRule" id="PRU00076"/>
    </source>
</evidence>
<gene>
    <name evidence="9" type="ORF">pdam_00003743</name>
</gene>
<protein>
    <recommendedName>
        <fullName evidence="8">EGF-like domain-containing protein</fullName>
    </recommendedName>
</protein>
<dbReference type="InterPro" id="IPR024731">
    <property type="entry name" value="NELL2-like_EGF"/>
</dbReference>
<evidence type="ECO:0000256" key="1">
    <source>
        <dbReference type="ARBA" id="ARBA00022536"/>
    </source>
</evidence>
<dbReference type="OrthoDB" id="10045365at2759"/>
<proteinExistence type="predicted"/>
<keyword evidence="5" id="KW-0325">Glycoprotein</keyword>
<comment type="caution">
    <text evidence="9">The sequence shown here is derived from an EMBL/GenBank/DDBJ whole genome shotgun (WGS) entry which is preliminary data.</text>
</comment>
<evidence type="ECO:0000256" key="4">
    <source>
        <dbReference type="ARBA" id="ARBA00023157"/>
    </source>
</evidence>
<dbReference type="GO" id="GO:0008201">
    <property type="term" value="F:heparin binding"/>
    <property type="evidence" value="ECO:0007669"/>
    <property type="project" value="TreeGrafter"/>
</dbReference>
<comment type="caution">
    <text evidence="6">Lacks conserved residue(s) required for the propagation of feature annotation.</text>
</comment>
<dbReference type="Gene3D" id="2.10.25.10">
    <property type="entry name" value="Laminin"/>
    <property type="match status" value="1"/>
</dbReference>
<keyword evidence="1 6" id="KW-0245">EGF-like domain</keyword>
<dbReference type="FunFam" id="2.10.25.10:FF:000038">
    <property type="entry name" value="Fibrillin 2"/>
    <property type="match status" value="1"/>
</dbReference>
<dbReference type="SUPFAM" id="SSF57196">
    <property type="entry name" value="EGF/Laminin"/>
    <property type="match status" value="1"/>
</dbReference>
<dbReference type="Pfam" id="PF12947">
    <property type="entry name" value="EGF_3"/>
    <property type="match status" value="1"/>
</dbReference>
<dbReference type="Proteomes" id="UP000275408">
    <property type="component" value="Unassembled WGS sequence"/>
</dbReference>
<evidence type="ECO:0000256" key="3">
    <source>
        <dbReference type="ARBA" id="ARBA00022737"/>
    </source>
</evidence>
<dbReference type="PANTHER" id="PTHR24042:SF5">
    <property type="entry name" value="EGF-LIKE CALCIUM-BINDING DOMAIN-CONTAINING PROTEIN"/>
    <property type="match status" value="1"/>
</dbReference>
<dbReference type="GO" id="GO:0005509">
    <property type="term" value="F:calcium ion binding"/>
    <property type="evidence" value="ECO:0007669"/>
    <property type="project" value="InterPro"/>
</dbReference>
<dbReference type="PROSITE" id="PS01186">
    <property type="entry name" value="EGF_2"/>
    <property type="match status" value="1"/>
</dbReference>
<dbReference type="CDD" id="cd00054">
    <property type="entry name" value="EGF_CA"/>
    <property type="match status" value="1"/>
</dbReference>
<keyword evidence="10" id="KW-1185">Reference proteome</keyword>
<dbReference type="InterPro" id="IPR051586">
    <property type="entry name" value="PKC-binding_NELL"/>
</dbReference>
<evidence type="ECO:0000259" key="8">
    <source>
        <dbReference type="PROSITE" id="PS50026"/>
    </source>
</evidence>
<evidence type="ECO:0000313" key="10">
    <source>
        <dbReference type="Proteomes" id="UP000275408"/>
    </source>
</evidence>